<protein>
    <submittedName>
        <fullName evidence="1">Uncharacterized protein</fullName>
    </submittedName>
</protein>
<organism evidence="1 2">
    <name type="scientific">Puccinia graminis f. sp. tritici</name>
    <dbReference type="NCBI Taxonomy" id="56615"/>
    <lineage>
        <taxon>Eukaryota</taxon>
        <taxon>Fungi</taxon>
        <taxon>Dikarya</taxon>
        <taxon>Basidiomycota</taxon>
        <taxon>Pucciniomycotina</taxon>
        <taxon>Pucciniomycetes</taxon>
        <taxon>Pucciniales</taxon>
        <taxon>Pucciniaceae</taxon>
        <taxon>Puccinia</taxon>
    </lineage>
</organism>
<evidence type="ECO:0000313" key="2">
    <source>
        <dbReference type="Proteomes" id="UP000325313"/>
    </source>
</evidence>
<dbReference type="EMBL" id="VDEP01000274">
    <property type="protein sequence ID" value="KAA1113960.1"/>
    <property type="molecule type" value="Genomic_DNA"/>
</dbReference>
<dbReference type="Proteomes" id="UP000325313">
    <property type="component" value="Unassembled WGS sequence"/>
</dbReference>
<evidence type="ECO:0000313" key="1">
    <source>
        <dbReference type="EMBL" id="KAA1113960.1"/>
    </source>
</evidence>
<accession>A0A5B0QLB4</accession>
<proteinExistence type="predicted"/>
<comment type="caution">
    <text evidence="1">The sequence shown here is derived from an EMBL/GenBank/DDBJ whole genome shotgun (WGS) entry which is preliminary data.</text>
</comment>
<gene>
    <name evidence="1" type="ORF">PGTUg99_023019</name>
</gene>
<sequence>MNDRRMLSFFKRRSLDMKRESGTYHELNEVRKISKQAEVQALTIDQPIVQINHFDFDIIPLPNSLIGEPSNVQNSFSKISRRKTVQIPLKPAKKFGFARPPSPKKCESVIRQLKTILANSNPQQQQASIKPAIEPSVGVGNPRKKKVVSKTDSRKILGHLNDPAYATTIISMLKEEPHPVSVLDHPGQNPARLPRGVCLRESQSEFDCPSAVGAEAMEVSKTLTVRVPGPSDVINLVTGLAAGKILGSLAQSAGFYDALAIGSKYLVENTEGHQELVGMVPKDRVSVWCYWWGFEIALPLESVDRLKTVKSIEAATVQLLLALTVAGGAVELVPFIRFISGYLDMEWAAISEQNKGKGVVVAATWALPMALVPRPWDFGSPATVAPLGIKAPIPPPAANVLAISSQ</sequence>
<name>A0A5B0QLB4_PUCGR</name>
<dbReference type="AlphaFoldDB" id="A0A5B0QLB4"/>
<reference evidence="1 2" key="1">
    <citation type="submission" date="2019-05" db="EMBL/GenBank/DDBJ databases">
        <title>Emergence of the Ug99 lineage of the wheat stem rust pathogen through somatic hybridization.</title>
        <authorList>
            <person name="Li F."/>
            <person name="Upadhyaya N.M."/>
            <person name="Sperschneider J."/>
            <person name="Matny O."/>
            <person name="Nguyen-Phuc H."/>
            <person name="Mago R."/>
            <person name="Raley C."/>
            <person name="Miller M.E."/>
            <person name="Silverstein K.A.T."/>
            <person name="Henningsen E."/>
            <person name="Hirsch C.D."/>
            <person name="Visser B."/>
            <person name="Pretorius Z.A."/>
            <person name="Steffenson B.J."/>
            <person name="Schwessinger B."/>
            <person name="Dodds P.N."/>
            <person name="Figueroa M."/>
        </authorList>
    </citation>
    <scope>NUCLEOTIDE SEQUENCE [LARGE SCALE GENOMIC DNA]</scope>
    <source>
        <strain evidence="1 2">Ug99</strain>
    </source>
</reference>